<reference evidence="1 2" key="1">
    <citation type="submission" date="2015-01" db="EMBL/GenBank/DDBJ databases">
        <title>Evolution of Trichinella species and genotypes.</title>
        <authorList>
            <person name="Korhonen P.K."/>
            <person name="Edoardo P."/>
            <person name="Giuseppe L.R."/>
            <person name="Gasser R.B."/>
        </authorList>
    </citation>
    <scope>NUCLEOTIDE SEQUENCE [LARGE SCALE GENOMIC DNA]</scope>
    <source>
        <strain evidence="1">ISS37</strain>
    </source>
</reference>
<organism evidence="1 2">
    <name type="scientific">Trichinella nelsoni</name>
    <dbReference type="NCBI Taxonomy" id="6336"/>
    <lineage>
        <taxon>Eukaryota</taxon>
        <taxon>Metazoa</taxon>
        <taxon>Ecdysozoa</taxon>
        <taxon>Nematoda</taxon>
        <taxon>Enoplea</taxon>
        <taxon>Dorylaimia</taxon>
        <taxon>Trichinellida</taxon>
        <taxon>Trichinellidae</taxon>
        <taxon>Trichinella</taxon>
    </lineage>
</organism>
<proteinExistence type="predicted"/>
<dbReference type="Proteomes" id="UP000054630">
    <property type="component" value="Unassembled WGS sequence"/>
</dbReference>
<sequence>MLVCKKKLENNQPKPTVETEDENFHWKNCSAQILVLKEKTKRKFGDNNPTLCAYSTHETKRRKFRRADSRLVAISQLTSTTK</sequence>
<keyword evidence="2" id="KW-1185">Reference proteome</keyword>
<evidence type="ECO:0000313" key="1">
    <source>
        <dbReference type="EMBL" id="KRX26996.1"/>
    </source>
</evidence>
<comment type="caution">
    <text evidence="1">The sequence shown here is derived from an EMBL/GenBank/DDBJ whole genome shotgun (WGS) entry which is preliminary data.</text>
</comment>
<dbReference type="AlphaFoldDB" id="A0A0V0SJR3"/>
<protein>
    <submittedName>
        <fullName evidence="1">Uncharacterized protein</fullName>
    </submittedName>
</protein>
<gene>
    <name evidence="1" type="ORF">T07_10330</name>
</gene>
<dbReference type="EMBL" id="JYDL01000005">
    <property type="protein sequence ID" value="KRX26996.1"/>
    <property type="molecule type" value="Genomic_DNA"/>
</dbReference>
<accession>A0A0V0SJR3</accession>
<evidence type="ECO:0000313" key="2">
    <source>
        <dbReference type="Proteomes" id="UP000054630"/>
    </source>
</evidence>
<name>A0A0V0SJR3_9BILA</name>